<keyword evidence="2" id="KW-0808">Transferase</keyword>
<proteinExistence type="predicted"/>
<keyword evidence="2" id="KW-0418">Kinase</keyword>
<evidence type="ECO:0000259" key="1">
    <source>
        <dbReference type="Pfam" id="PF01590"/>
    </source>
</evidence>
<organism evidence="2">
    <name type="scientific">uncultured Nitrospirae bacterium Rifle_16ft_4_minimus_4901</name>
    <dbReference type="NCBI Taxonomy" id="1665132"/>
    <lineage>
        <taxon>Bacteria</taxon>
        <taxon>Pseudomonadati</taxon>
        <taxon>Nitrospirota</taxon>
        <taxon>environmental samples</taxon>
    </lineage>
</organism>
<dbReference type="GO" id="GO:0016301">
    <property type="term" value="F:kinase activity"/>
    <property type="evidence" value="ECO:0007669"/>
    <property type="project" value="UniProtKB-KW"/>
</dbReference>
<dbReference type="AlphaFoldDB" id="A0A0H4TBS4"/>
<dbReference type="Gene3D" id="3.30.450.40">
    <property type="match status" value="1"/>
</dbReference>
<evidence type="ECO:0000313" key="2">
    <source>
        <dbReference type="EMBL" id="AKQ04330.1"/>
    </source>
</evidence>
<name>A0A0H4TBS4_9BACT</name>
<dbReference type="Gene3D" id="1.10.3210.10">
    <property type="entry name" value="Hypothetical protein af1432"/>
    <property type="match status" value="1"/>
</dbReference>
<dbReference type="EMBL" id="KT007035">
    <property type="protein sequence ID" value="AKQ04330.1"/>
    <property type="molecule type" value="Genomic_DNA"/>
</dbReference>
<dbReference type="InterPro" id="IPR003018">
    <property type="entry name" value="GAF"/>
</dbReference>
<dbReference type="InterPro" id="IPR029016">
    <property type="entry name" value="GAF-like_dom_sf"/>
</dbReference>
<accession>A0A0H4TBS4</accession>
<feature type="domain" description="GAF" evidence="1">
    <location>
        <begin position="229"/>
        <end position="370"/>
    </location>
</feature>
<dbReference type="SUPFAM" id="SSF109604">
    <property type="entry name" value="HD-domain/PDEase-like"/>
    <property type="match status" value="1"/>
</dbReference>
<reference evidence="2" key="1">
    <citation type="journal article" date="2015" name="ISME J.">
        <title>Aquifer environment selects for microbial species cohorts in sediment and groundwater.</title>
        <authorList>
            <person name="Hug L.A."/>
            <person name="Thomas B.C."/>
            <person name="Brown C.T."/>
            <person name="Frischkorn K.R."/>
            <person name="Williams K.H."/>
            <person name="Tringe S.G."/>
            <person name="Banfield J.F."/>
        </authorList>
    </citation>
    <scope>NUCLEOTIDE SEQUENCE</scope>
</reference>
<dbReference type="SUPFAM" id="SSF55781">
    <property type="entry name" value="GAF domain-like"/>
    <property type="match status" value="1"/>
</dbReference>
<protein>
    <submittedName>
        <fullName evidence="2">Protein kinase:GAF</fullName>
    </submittedName>
</protein>
<dbReference type="Pfam" id="PF01590">
    <property type="entry name" value="GAF"/>
    <property type="match status" value="1"/>
</dbReference>
<sequence length="381" mass="42756">MMYNICYLHDLKAQQLVTVSGLSTEEAEQKTLGFSFNQVGIAFAKEWGLPEGVVYALSPVNIGSSQVQAPLEQLQVIAHLSNKITQNLFTDERENDDMGRFVHNLQKCLAINQDEGIRLIEDSYKKATEVSRLFGIDVEKFKPSDTLSKSNGEPPSLRDRLLDSLGKIFEGKAEKGKEDEKEDVEEDLNVSGNMEDCQPENNSDAQVSHALLQLKFLQEISMHIFGNQDINTLFNMILEGLNRGIGFDRSLLALCNHPKTRVAGRFALGMDSDNMANLIDLPINPTENIFGISFRELKPYIVQDIDSEEFRPYIPDIIRNEFKASAFVLSPIHAKGNVIGFFYADNAPSGRQITMEDFKSFIHFTLQANISLERLMIAAAK</sequence>